<dbReference type="InterPro" id="IPR004646">
    <property type="entry name" value="Fe-S_hydro-lyase_TtdA-typ_cat"/>
</dbReference>
<dbReference type="GO" id="GO:0046872">
    <property type="term" value="F:metal ion binding"/>
    <property type="evidence" value="ECO:0007669"/>
    <property type="project" value="UniProtKB-KW"/>
</dbReference>
<dbReference type="STRING" id="49547.MBCUR_17870"/>
<dbReference type="AlphaFoldDB" id="A0A166C0S2"/>
<evidence type="ECO:0000313" key="8">
    <source>
        <dbReference type="EMBL" id="KZX10417.1"/>
    </source>
</evidence>
<keyword evidence="9" id="KW-1185">Reference proteome</keyword>
<evidence type="ECO:0000259" key="7">
    <source>
        <dbReference type="Pfam" id="PF05681"/>
    </source>
</evidence>
<dbReference type="PANTHER" id="PTHR43351">
    <property type="entry name" value="L(+)-TARTRATE DEHYDRATASE SUBUNIT BETA"/>
    <property type="match status" value="1"/>
</dbReference>
<accession>A0A166C0S2</accession>
<keyword evidence="5" id="KW-0411">Iron-sulfur</keyword>
<dbReference type="EMBL" id="LWMV01000213">
    <property type="protein sequence ID" value="KZX10417.1"/>
    <property type="molecule type" value="Genomic_DNA"/>
</dbReference>
<name>A0A166C0S2_9EURY</name>
<dbReference type="PATRIC" id="fig|49547.3.peg.1888"/>
<gene>
    <name evidence="8" type="primary">ttdA_1</name>
    <name evidence="8" type="ORF">MBCUR_17870</name>
</gene>
<evidence type="ECO:0000313" key="9">
    <source>
        <dbReference type="Proteomes" id="UP000077245"/>
    </source>
</evidence>
<dbReference type="GO" id="GO:0008730">
    <property type="term" value="F:L(+)-tartrate dehydratase activity"/>
    <property type="evidence" value="ECO:0007669"/>
    <property type="project" value="UniProtKB-EC"/>
</dbReference>
<dbReference type="GO" id="GO:0051539">
    <property type="term" value="F:4 iron, 4 sulfur cluster binding"/>
    <property type="evidence" value="ECO:0007669"/>
    <property type="project" value="UniProtKB-KW"/>
</dbReference>
<keyword evidence="6 8" id="KW-0456">Lyase</keyword>
<dbReference type="RefSeq" id="WP_067092553.1">
    <property type="nucleotide sequence ID" value="NZ_LWMV01000213.1"/>
</dbReference>
<organism evidence="8 9">
    <name type="scientific">Methanobrevibacter curvatus</name>
    <dbReference type="NCBI Taxonomy" id="49547"/>
    <lineage>
        <taxon>Archaea</taxon>
        <taxon>Methanobacteriati</taxon>
        <taxon>Methanobacteriota</taxon>
        <taxon>Methanomada group</taxon>
        <taxon>Methanobacteria</taxon>
        <taxon>Methanobacteriales</taxon>
        <taxon>Methanobacteriaceae</taxon>
        <taxon>Methanobrevibacter</taxon>
    </lineage>
</organism>
<evidence type="ECO:0000256" key="3">
    <source>
        <dbReference type="ARBA" id="ARBA00022723"/>
    </source>
</evidence>
<keyword evidence="4" id="KW-0408">Iron</keyword>
<dbReference type="OrthoDB" id="371925at2157"/>
<feature type="domain" description="Fe-S hydro-lyase tartrate dehydratase alpha-type catalytic" evidence="7">
    <location>
        <begin position="5"/>
        <end position="273"/>
    </location>
</feature>
<dbReference type="EC" id="4.2.1.32" evidence="8"/>
<keyword evidence="3" id="KW-0479">Metal-binding</keyword>
<keyword evidence="2" id="KW-0004">4Fe-4S</keyword>
<sequence>MNLEKKIEKALISASTSNSKDKVEKLKLAHDLETNENAKWALNLMIENIEIANREKRPLCDDTGIPHVLIEVPSELNYFPTNLIENIKNGIVNGLINLPGRPMAVKGNDIERLKQSNGLYECSGMVKPPSFLFDSYDGDKIKIHILLLGGGSEIRSKTYRVFHQRNHKIIFQMAVDYLTEVLPQLGCTPSIPTIGIGRTHFEASALALKAMAYGDLNNQSNIEKKVTNALNKTNIGPMGLGGDTTVLGTFVNIGSQRASGVRIMAIRPACFVEPRVSTIEI</sequence>
<protein>
    <submittedName>
        <fullName evidence="8">L(+)-tartrate dehydratase subunit alpha</fullName>
        <ecNumber evidence="8">4.2.1.32</ecNumber>
    </submittedName>
</protein>
<proteinExistence type="inferred from homology"/>
<evidence type="ECO:0000256" key="4">
    <source>
        <dbReference type="ARBA" id="ARBA00023004"/>
    </source>
</evidence>
<comment type="caution">
    <text evidence="8">The sequence shown here is derived from an EMBL/GenBank/DDBJ whole genome shotgun (WGS) entry which is preliminary data.</text>
</comment>
<evidence type="ECO:0000256" key="2">
    <source>
        <dbReference type="ARBA" id="ARBA00022485"/>
    </source>
</evidence>
<evidence type="ECO:0000256" key="5">
    <source>
        <dbReference type="ARBA" id="ARBA00023014"/>
    </source>
</evidence>
<dbReference type="Proteomes" id="UP000077245">
    <property type="component" value="Unassembled WGS sequence"/>
</dbReference>
<evidence type="ECO:0000256" key="6">
    <source>
        <dbReference type="ARBA" id="ARBA00023239"/>
    </source>
</evidence>
<reference evidence="8 9" key="1">
    <citation type="submission" date="2016-04" db="EMBL/GenBank/DDBJ databases">
        <title>Genome sequence of Methanobrevibacter curvatus DSM 11111.</title>
        <authorList>
            <person name="Poehlein A."/>
            <person name="Seedorf H."/>
            <person name="Daniel R."/>
        </authorList>
    </citation>
    <scope>NUCLEOTIDE SEQUENCE [LARGE SCALE GENOMIC DNA]</scope>
    <source>
        <strain evidence="8 9">DSM 11111</strain>
    </source>
</reference>
<evidence type="ECO:0000256" key="1">
    <source>
        <dbReference type="ARBA" id="ARBA00008876"/>
    </source>
</evidence>
<dbReference type="Pfam" id="PF05681">
    <property type="entry name" value="Fumerase"/>
    <property type="match status" value="1"/>
</dbReference>
<comment type="similarity">
    <text evidence="1">Belongs to the class-I fumarase family.</text>
</comment>
<dbReference type="PANTHER" id="PTHR43351:SF2">
    <property type="entry name" value="L(+)-TARTRATE DEHYDRATASE SUBUNIT BETA-RELATED"/>
    <property type="match status" value="1"/>
</dbReference>
<dbReference type="NCBIfam" id="TIGR00722">
    <property type="entry name" value="ttdA_fumA_fumB"/>
    <property type="match status" value="1"/>
</dbReference>